<reference evidence="2" key="1">
    <citation type="submission" date="2019-08" db="EMBL/GenBank/DDBJ databases">
        <authorList>
            <person name="Kucharzyk K."/>
            <person name="Murdoch R.W."/>
            <person name="Higgins S."/>
            <person name="Loffler F."/>
        </authorList>
    </citation>
    <scope>NUCLEOTIDE SEQUENCE</scope>
</reference>
<accession>A0A644XSL9</accession>
<dbReference type="EMBL" id="VSSQ01002765">
    <property type="protein sequence ID" value="MPM17263.1"/>
    <property type="molecule type" value="Genomic_DNA"/>
</dbReference>
<dbReference type="AlphaFoldDB" id="A0A644XSL9"/>
<feature type="region of interest" description="Disordered" evidence="1">
    <location>
        <begin position="39"/>
        <end position="74"/>
    </location>
</feature>
<name>A0A644XSL9_9ZZZZ</name>
<organism evidence="2">
    <name type="scientific">bioreactor metagenome</name>
    <dbReference type="NCBI Taxonomy" id="1076179"/>
    <lineage>
        <taxon>unclassified sequences</taxon>
        <taxon>metagenomes</taxon>
        <taxon>ecological metagenomes</taxon>
    </lineage>
</organism>
<comment type="caution">
    <text evidence="2">The sequence shown here is derived from an EMBL/GenBank/DDBJ whole genome shotgun (WGS) entry which is preliminary data.</text>
</comment>
<protein>
    <submittedName>
        <fullName evidence="2">Uncharacterized protein</fullName>
    </submittedName>
</protein>
<sequence>MPDYQKMYHSLFNDVTDAVSKLQQAQQKTEEMYMDSKETVITTFPGGGSKEHQDTPPDNKPTPPKKKPPTRDER</sequence>
<gene>
    <name evidence="2" type="ORF">SDC9_63651</name>
</gene>
<evidence type="ECO:0000313" key="2">
    <source>
        <dbReference type="EMBL" id="MPM17263.1"/>
    </source>
</evidence>
<proteinExistence type="predicted"/>
<evidence type="ECO:0000256" key="1">
    <source>
        <dbReference type="SAM" id="MobiDB-lite"/>
    </source>
</evidence>